<dbReference type="SMART" id="SM00856">
    <property type="entry name" value="PMEI"/>
    <property type="match status" value="2"/>
</dbReference>
<dbReference type="PANTHER" id="PTHR36710">
    <property type="entry name" value="PECTINESTERASE INHIBITOR-LIKE"/>
    <property type="match status" value="1"/>
</dbReference>
<name>A0A396IFM8_MEDTR</name>
<comment type="caution">
    <text evidence="6">The sequence shown here is derived from an EMBL/GenBank/DDBJ whole genome shotgun (WGS) entry which is preliminary data.</text>
</comment>
<keyword evidence="2" id="KW-1015">Disulfide bond</keyword>
<dbReference type="Pfam" id="PF04043">
    <property type="entry name" value="PMEI"/>
    <property type="match status" value="2"/>
</dbReference>
<organism evidence="6">
    <name type="scientific">Medicago truncatula</name>
    <name type="common">Barrel medic</name>
    <name type="synonym">Medicago tribuloides</name>
    <dbReference type="NCBI Taxonomy" id="3880"/>
    <lineage>
        <taxon>Eukaryota</taxon>
        <taxon>Viridiplantae</taxon>
        <taxon>Streptophyta</taxon>
        <taxon>Embryophyta</taxon>
        <taxon>Tracheophyta</taxon>
        <taxon>Spermatophyta</taxon>
        <taxon>Magnoliopsida</taxon>
        <taxon>eudicotyledons</taxon>
        <taxon>Gunneridae</taxon>
        <taxon>Pentapetalae</taxon>
        <taxon>rosids</taxon>
        <taxon>fabids</taxon>
        <taxon>Fabales</taxon>
        <taxon>Fabaceae</taxon>
        <taxon>Papilionoideae</taxon>
        <taxon>50 kb inversion clade</taxon>
        <taxon>NPAAA clade</taxon>
        <taxon>Hologalegina</taxon>
        <taxon>IRL clade</taxon>
        <taxon>Trifolieae</taxon>
        <taxon>Medicago</taxon>
    </lineage>
</organism>
<comment type="similarity">
    <text evidence="3">Belongs to the PMEI family.</text>
</comment>
<dbReference type="InterPro" id="IPR035513">
    <property type="entry name" value="Invertase/methylesterase_inhib"/>
</dbReference>
<sequence length="375" mass="41594">MKRASTNFMSFFPLYTLLLSCFFLKLTQSFTQMNVEVDDLVDDICKKTPNSDLCSSILHSNPQANTTDAKGIAAIMVNDILENATNTLNYIQVLVNQTKDIELQRKFSICAETYIPLVKTVLPQAIDSINQNKYGLAAYSMVYVGKEIDSCNKKFSGSTTSPLGDRTDILHKLLDIAAAILKQLIITRGKKMKRASTNFMSFFPLYTLLLSCFFLQHTQSFTIPNAEVDDLVDDICKKTPNSDLCSSILHSSPQAKTTDAKGIATIMVSDILQNATNTLNYIQVLVSQTKDLQLQRKLSICAETYIPLVKTVLPQAIDSINQKKYGLAAYSMVYIGKEIDSCNKQFSSSPLGDRTSFLHKLLDIAAAILKQLISG</sequence>
<dbReference type="Proteomes" id="UP000265566">
    <property type="component" value="Chromosome 4"/>
</dbReference>
<feature type="chain" id="PRO_5017243763" evidence="4">
    <location>
        <begin position="30"/>
        <end position="375"/>
    </location>
</feature>
<reference evidence="6" key="1">
    <citation type="journal article" date="2018" name="Nat. Plants">
        <title>Whole-genome landscape of Medicago truncatula symbiotic genes.</title>
        <authorList>
            <person name="Pecrix Y."/>
            <person name="Gamas P."/>
            <person name="Carrere S."/>
        </authorList>
    </citation>
    <scope>NUCLEOTIDE SEQUENCE</scope>
    <source>
        <tissue evidence="6">Leaves</tissue>
    </source>
</reference>
<dbReference type="CDD" id="cd15796">
    <property type="entry name" value="CIF_like"/>
    <property type="match status" value="2"/>
</dbReference>
<dbReference type="FunFam" id="1.20.140.40:FF:000009">
    <property type="entry name" value="Invertase/pectin methylesterase inhibitor family protein"/>
    <property type="match status" value="2"/>
</dbReference>
<keyword evidence="1 4" id="KW-0732">Signal</keyword>
<proteinExistence type="inferred from homology"/>
<gene>
    <name evidence="6" type="ORF">MtrunA17_Chr4g0068681</name>
</gene>
<evidence type="ECO:0000256" key="2">
    <source>
        <dbReference type="ARBA" id="ARBA00023157"/>
    </source>
</evidence>
<dbReference type="PANTHER" id="PTHR36710:SF18">
    <property type="entry name" value="PECTINESTERASE INHIBITOR 5-RELATED"/>
    <property type="match status" value="1"/>
</dbReference>
<dbReference type="Gramene" id="rna27212">
    <property type="protein sequence ID" value="RHN64396.1"/>
    <property type="gene ID" value="gene27212"/>
</dbReference>
<dbReference type="InterPro" id="IPR006501">
    <property type="entry name" value="Pectinesterase_inhib_dom"/>
</dbReference>
<evidence type="ECO:0000259" key="5">
    <source>
        <dbReference type="SMART" id="SM00856"/>
    </source>
</evidence>
<feature type="domain" description="Pectinesterase inhibitor" evidence="5">
    <location>
        <begin position="227"/>
        <end position="368"/>
    </location>
</feature>
<accession>A0A396IFM8</accession>
<feature type="domain" description="Pectinesterase inhibitor" evidence="5">
    <location>
        <begin position="36"/>
        <end position="180"/>
    </location>
</feature>
<evidence type="ECO:0000256" key="4">
    <source>
        <dbReference type="SAM" id="SignalP"/>
    </source>
</evidence>
<evidence type="ECO:0000256" key="3">
    <source>
        <dbReference type="ARBA" id="ARBA00038471"/>
    </source>
</evidence>
<evidence type="ECO:0000313" key="6">
    <source>
        <dbReference type="EMBL" id="RHN64396.1"/>
    </source>
</evidence>
<dbReference type="AlphaFoldDB" id="A0A396IFM8"/>
<dbReference type="InterPro" id="IPR034087">
    <property type="entry name" value="C/VIF1"/>
</dbReference>
<dbReference type="PROSITE" id="PS51257">
    <property type="entry name" value="PROKAR_LIPOPROTEIN"/>
    <property type="match status" value="1"/>
</dbReference>
<protein>
    <submittedName>
        <fullName evidence="6">Putative pectinesterase inhibitor domain, Cell wall/vacuolar inhibitor of fructosidase</fullName>
    </submittedName>
</protein>
<dbReference type="Gene3D" id="1.20.140.40">
    <property type="entry name" value="Invertase/pectin methylesterase inhibitor family protein"/>
    <property type="match status" value="2"/>
</dbReference>
<dbReference type="GO" id="GO:0004857">
    <property type="term" value="F:enzyme inhibitor activity"/>
    <property type="evidence" value="ECO:0007669"/>
    <property type="project" value="InterPro"/>
</dbReference>
<dbReference type="SUPFAM" id="SSF101148">
    <property type="entry name" value="Plant invertase/pectin methylesterase inhibitor"/>
    <property type="match status" value="2"/>
</dbReference>
<dbReference type="EMBL" id="PSQE01000004">
    <property type="protein sequence ID" value="RHN64396.1"/>
    <property type="molecule type" value="Genomic_DNA"/>
</dbReference>
<evidence type="ECO:0000256" key="1">
    <source>
        <dbReference type="ARBA" id="ARBA00022729"/>
    </source>
</evidence>
<dbReference type="InterPro" id="IPR052421">
    <property type="entry name" value="PCW_Enzyme_Inhibitor"/>
</dbReference>
<dbReference type="NCBIfam" id="TIGR01614">
    <property type="entry name" value="PME_inhib"/>
    <property type="match status" value="2"/>
</dbReference>
<feature type="signal peptide" evidence="4">
    <location>
        <begin position="1"/>
        <end position="29"/>
    </location>
</feature>